<sequence>MKPISFPDEKIHRIWEALKGLQYGTVLITVHDSNIVQIERTEKHRFPSEASSLSKKHASAANKK</sequence>
<dbReference type="OrthoDB" id="2382414at2"/>
<evidence type="ECO:0000313" key="2">
    <source>
        <dbReference type="Proteomes" id="UP000530514"/>
    </source>
</evidence>
<dbReference type="RefSeq" id="WP_033099310.1">
    <property type="nucleotide sequence ID" value="NZ_JACEIP010000001.1"/>
</dbReference>
<dbReference type="AlphaFoldDB" id="A0A7W2AGC2"/>
<evidence type="ECO:0000313" key="1">
    <source>
        <dbReference type="EMBL" id="MBA4541501.1"/>
    </source>
</evidence>
<dbReference type="EMBL" id="JACEIP010000001">
    <property type="protein sequence ID" value="MBA4541501.1"/>
    <property type="molecule type" value="Genomic_DNA"/>
</dbReference>
<comment type="caution">
    <text evidence="1">The sequence shown here is derived from an EMBL/GenBank/DDBJ whole genome shotgun (WGS) entry which is preliminary data.</text>
</comment>
<protein>
    <submittedName>
        <fullName evidence="1">YezD family protein</fullName>
    </submittedName>
</protein>
<dbReference type="InterPro" id="IPR018743">
    <property type="entry name" value="DUF2292"/>
</dbReference>
<keyword evidence="2" id="KW-1185">Reference proteome</keyword>
<accession>A0A7W2AGC2</accession>
<dbReference type="Pfam" id="PF10055">
    <property type="entry name" value="DUF2292"/>
    <property type="match status" value="1"/>
</dbReference>
<name>A0A7W2AGC2_9BACL</name>
<gene>
    <name evidence="1" type="ORF">H1164_01080</name>
</gene>
<dbReference type="Proteomes" id="UP000530514">
    <property type="component" value="Unassembled WGS sequence"/>
</dbReference>
<reference evidence="1 2" key="1">
    <citation type="submission" date="2020-07" db="EMBL/GenBank/DDBJ databases">
        <authorList>
            <person name="Feng H."/>
        </authorList>
    </citation>
    <scope>NUCLEOTIDE SEQUENCE [LARGE SCALE GENOMIC DNA]</scope>
    <source>
        <strain evidence="2">s-11</strain>
    </source>
</reference>
<organism evidence="1 2">
    <name type="scientific">Thermoactinomyces daqus</name>
    <dbReference type="NCBI Taxonomy" id="1329516"/>
    <lineage>
        <taxon>Bacteria</taxon>
        <taxon>Bacillati</taxon>
        <taxon>Bacillota</taxon>
        <taxon>Bacilli</taxon>
        <taxon>Bacillales</taxon>
        <taxon>Thermoactinomycetaceae</taxon>
        <taxon>Thermoactinomyces</taxon>
    </lineage>
</organism>
<proteinExistence type="predicted"/>